<name>A0ABV3N388_9GAMM</name>
<proteinExistence type="predicted"/>
<evidence type="ECO:0000313" key="2">
    <source>
        <dbReference type="EMBL" id="MEW5290276.1"/>
    </source>
</evidence>
<dbReference type="RefSeq" id="WP_367167822.1">
    <property type="nucleotide sequence ID" value="NZ_JBFKZN010000006.1"/>
</dbReference>
<reference evidence="2 3" key="1">
    <citation type="submission" date="2024-07" db="EMBL/GenBank/DDBJ databases">
        <authorList>
            <person name="Dulla G.F.J."/>
            <person name="Delorm J.G."/>
        </authorList>
    </citation>
    <scope>NUCLEOTIDE SEQUENCE [LARGE SCALE GENOMIC DNA]</scope>
    <source>
        <strain evidence="2 3">JGD 233</strain>
    </source>
</reference>
<dbReference type="Proteomes" id="UP001554567">
    <property type="component" value="Unassembled WGS sequence"/>
</dbReference>
<comment type="caution">
    <text evidence="2">The sequence shown here is derived from an EMBL/GenBank/DDBJ whole genome shotgun (WGS) entry which is preliminary data.</text>
</comment>
<accession>A0ABV3N388</accession>
<sequence>MAYSANAVANAFIERARQGKIPDLTPMKIQKLLFYAQSWFLKLYGGTPLIDDSFARWRHGPVITSLYHELKGYGYHPVCNKLTRAVPSPEGNGIRLITPEVDPSDSAANQLLDRITEVYGNFSGTQLSAMTHAPGTAWSLQAANGSIISYEDMQNHIHPAQEAQQQG</sequence>
<dbReference type="Pfam" id="PF13274">
    <property type="entry name" value="SocA_Panacea"/>
    <property type="match status" value="1"/>
</dbReference>
<feature type="domain" description="Antitoxin SocA-like Panacea" evidence="1">
    <location>
        <begin position="29"/>
        <end position="138"/>
    </location>
</feature>
<dbReference type="EMBL" id="JBFKZN010000006">
    <property type="protein sequence ID" value="MEW5290276.1"/>
    <property type="molecule type" value="Genomic_DNA"/>
</dbReference>
<evidence type="ECO:0000259" key="1">
    <source>
        <dbReference type="Pfam" id="PF13274"/>
    </source>
</evidence>
<protein>
    <submittedName>
        <fullName evidence="2">Type II toxin-antitoxin system antitoxin SocA domain-containing protein</fullName>
    </submittedName>
</protein>
<keyword evidence="3" id="KW-1185">Reference proteome</keyword>
<evidence type="ECO:0000313" key="3">
    <source>
        <dbReference type="Proteomes" id="UP001554567"/>
    </source>
</evidence>
<dbReference type="InterPro" id="IPR025272">
    <property type="entry name" value="SocA_Panacea"/>
</dbReference>
<organism evidence="2 3">
    <name type="scientific">Erwinia papayae</name>
    <dbReference type="NCBI Taxonomy" id="206499"/>
    <lineage>
        <taxon>Bacteria</taxon>
        <taxon>Pseudomonadati</taxon>
        <taxon>Pseudomonadota</taxon>
        <taxon>Gammaproteobacteria</taxon>
        <taxon>Enterobacterales</taxon>
        <taxon>Erwiniaceae</taxon>
        <taxon>Erwinia</taxon>
    </lineage>
</organism>
<gene>
    <name evidence="2" type="ORF">ABW286_13965</name>
</gene>